<sequence>MVSSPHSVPSPYHPIAVLLNLMGGRYMSVYIAEHRAYPSRSGNVQKPSRNLVNKFQNAFRSAQRHTISRWAAALFRQKHHQSPH</sequence>
<gene>
    <name evidence="1" type="ORF">BLIG_00464</name>
</gene>
<dbReference type="Proteomes" id="UP000005084">
    <property type="component" value="Unassembled WGS sequence"/>
</dbReference>
<name>C5E921_BIFLI</name>
<dbReference type="AlphaFoldDB" id="C5E921"/>
<reference evidence="1" key="1">
    <citation type="submission" date="2008-08" db="EMBL/GenBank/DDBJ databases">
        <title>Annotation of Bifidobacterium longum subsp. infantis CCUG 52486.</title>
        <authorList>
            <consortium name="The Broad Institute Genome Sequencing Platform"/>
            <person name="Gougoulias C."/>
            <person name="Tuohy K.M."/>
            <person name="Gibson G.R."/>
            <person name="Ward D."/>
            <person name="Mehta T."/>
            <person name="Young S."/>
            <person name="Jaffe D."/>
            <person name="Gnerre S."/>
            <person name="Berlin A."/>
            <person name="Heiman D."/>
            <person name="Hepburn T."/>
            <person name="Shea T."/>
            <person name="Sykes S."/>
            <person name="Alvarado L."/>
            <person name="Kodira C."/>
            <person name="Borodovsky M."/>
            <person name="Lander E."/>
            <person name="Galagan J."/>
            <person name="Nusbaum C."/>
            <person name="Birren B."/>
        </authorList>
    </citation>
    <scope>NUCLEOTIDE SEQUENCE [LARGE SCALE GENOMIC DNA]</scope>
    <source>
        <strain evidence="1">CCUG 52486</strain>
    </source>
</reference>
<organism evidence="1">
    <name type="scientific">Bifidobacterium longum subsp. infantis CCUG 52486</name>
    <dbReference type="NCBI Taxonomy" id="537937"/>
    <lineage>
        <taxon>Bacteria</taxon>
        <taxon>Bacillati</taxon>
        <taxon>Actinomycetota</taxon>
        <taxon>Actinomycetes</taxon>
        <taxon>Bifidobacteriales</taxon>
        <taxon>Bifidobacteriaceae</taxon>
        <taxon>Bifidobacterium</taxon>
    </lineage>
</organism>
<dbReference type="EMBL" id="DS990238">
    <property type="protein sequence ID" value="EEQ54514.1"/>
    <property type="molecule type" value="Genomic_DNA"/>
</dbReference>
<proteinExistence type="predicted"/>
<evidence type="ECO:0000313" key="1">
    <source>
        <dbReference type="EMBL" id="EEQ54514.1"/>
    </source>
</evidence>
<dbReference type="HOGENOM" id="CLU_2520949_0_0_11"/>
<protein>
    <submittedName>
        <fullName evidence="1">Uncharacterized protein</fullName>
    </submittedName>
</protein>
<accession>C5E921</accession>